<dbReference type="Proteomes" id="UP001295469">
    <property type="component" value="Chromosome A03"/>
</dbReference>
<accession>A0A816W552</accession>
<gene>
    <name evidence="1" type="ORF">DARMORV10_A03P41260.1</name>
</gene>
<protein>
    <submittedName>
        <fullName evidence="1">(rape) hypothetical protein</fullName>
    </submittedName>
</protein>
<proteinExistence type="predicted"/>
<sequence length="88" mass="9193">MGSSACTYSTVHAFTITRMGYTTRALSNTAIAGTLSVSPSHALPFPQLRLTAAGCTGAAQDNIIAMGFPAGLGFSLQRKSILGPRIYR</sequence>
<dbReference type="EMBL" id="HG994357">
    <property type="protein sequence ID" value="CAF2128159.1"/>
    <property type="molecule type" value="Genomic_DNA"/>
</dbReference>
<organism evidence="1">
    <name type="scientific">Brassica napus</name>
    <name type="common">Rape</name>
    <dbReference type="NCBI Taxonomy" id="3708"/>
    <lineage>
        <taxon>Eukaryota</taxon>
        <taxon>Viridiplantae</taxon>
        <taxon>Streptophyta</taxon>
        <taxon>Embryophyta</taxon>
        <taxon>Tracheophyta</taxon>
        <taxon>Spermatophyta</taxon>
        <taxon>Magnoliopsida</taxon>
        <taxon>eudicotyledons</taxon>
        <taxon>Gunneridae</taxon>
        <taxon>Pentapetalae</taxon>
        <taxon>rosids</taxon>
        <taxon>malvids</taxon>
        <taxon>Brassicales</taxon>
        <taxon>Brassicaceae</taxon>
        <taxon>Brassiceae</taxon>
        <taxon>Brassica</taxon>
    </lineage>
</organism>
<reference evidence="1" key="1">
    <citation type="submission" date="2021-01" db="EMBL/GenBank/DDBJ databases">
        <authorList>
            <consortium name="Genoscope - CEA"/>
            <person name="William W."/>
        </authorList>
    </citation>
    <scope>NUCLEOTIDE SEQUENCE</scope>
</reference>
<evidence type="ECO:0000313" key="1">
    <source>
        <dbReference type="EMBL" id="CAF2128159.1"/>
    </source>
</evidence>
<dbReference type="AlphaFoldDB" id="A0A816W552"/>
<name>A0A816W552_BRANA</name>